<dbReference type="InterPro" id="IPR018204">
    <property type="entry name" value="Trp_synthase_alpha_AS"/>
</dbReference>
<dbReference type="NCBIfam" id="TIGR00262">
    <property type="entry name" value="trpA"/>
    <property type="match status" value="1"/>
</dbReference>
<dbReference type="PROSITE" id="PS00167">
    <property type="entry name" value="TRP_SYNTHASE_ALPHA"/>
    <property type="match status" value="1"/>
</dbReference>
<dbReference type="Pfam" id="PF00290">
    <property type="entry name" value="Trp_syntA"/>
    <property type="match status" value="1"/>
</dbReference>
<name>A0A4D6WNA3_9FLOR</name>
<dbReference type="InterPro" id="IPR011060">
    <property type="entry name" value="RibuloseP-bd_barrel"/>
</dbReference>
<comment type="subunit">
    <text evidence="4 12">Tetramer of two alpha and two beta chains.</text>
</comment>
<feature type="active site" description="Proton acceptor" evidence="12">
    <location>
        <position position="47"/>
    </location>
</feature>
<evidence type="ECO:0000256" key="4">
    <source>
        <dbReference type="ARBA" id="ARBA00011270"/>
    </source>
</evidence>
<dbReference type="Gene3D" id="3.20.20.70">
    <property type="entry name" value="Aldolase class I"/>
    <property type="match status" value="1"/>
</dbReference>
<comment type="subcellular location">
    <subcellularLocation>
        <location evidence="2">Plastid</location>
        <location evidence="2">Chloroplast</location>
    </subcellularLocation>
</comment>
<evidence type="ECO:0000256" key="1">
    <source>
        <dbReference type="ARBA" id="ARBA00003365"/>
    </source>
</evidence>
<dbReference type="PANTHER" id="PTHR43406">
    <property type="entry name" value="TRYPTOPHAN SYNTHASE, ALPHA CHAIN"/>
    <property type="match status" value="1"/>
</dbReference>
<accession>A0A4D6WNA3</accession>
<dbReference type="GO" id="GO:0004834">
    <property type="term" value="F:tryptophan synthase activity"/>
    <property type="evidence" value="ECO:0007669"/>
    <property type="project" value="UniProtKB-UniRule"/>
</dbReference>
<dbReference type="AlphaFoldDB" id="A0A4D6WNA3"/>
<keyword evidence="7 14" id="KW-0934">Plastid</keyword>
<comment type="function">
    <text evidence="1 12">The alpha subunit is responsible for the aldol cleavage of indoleglycerol phosphate to indole and glyceraldehyde 3-phosphate.</text>
</comment>
<evidence type="ECO:0000256" key="8">
    <source>
        <dbReference type="ARBA" id="ARBA00022822"/>
    </source>
</evidence>
<feature type="active site" description="Proton acceptor" evidence="12">
    <location>
        <position position="58"/>
    </location>
</feature>
<keyword evidence="9 12" id="KW-0057">Aromatic amino acid biosynthesis</keyword>
<evidence type="ECO:0000256" key="9">
    <source>
        <dbReference type="ARBA" id="ARBA00023141"/>
    </source>
</evidence>
<proteinExistence type="inferred from homology"/>
<dbReference type="EMBL" id="MK814608">
    <property type="protein sequence ID" value="QCI04018.1"/>
    <property type="molecule type" value="Genomic_DNA"/>
</dbReference>
<dbReference type="FunFam" id="3.20.20.70:FF:000037">
    <property type="entry name" value="Tryptophan synthase alpha chain"/>
    <property type="match status" value="1"/>
</dbReference>
<keyword evidence="8 12" id="KW-0822">Tryptophan biosynthesis</keyword>
<evidence type="ECO:0000313" key="14">
    <source>
        <dbReference type="EMBL" id="QCI04018.1"/>
    </source>
</evidence>
<dbReference type="InterPro" id="IPR002028">
    <property type="entry name" value="Trp_synthase_suA"/>
</dbReference>
<dbReference type="GO" id="GO:0005829">
    <property type="term" value="C:cytosol"/>
    <property type="evidence" value="ECO:0007669"/>
    <property type="project" value="TreeGrafter"/>
</dbReference>
<sequence length="263" mass="28824">MNIISQYLRSHKNSCALIPFITAGYPDIETTVKALYELDAQGADIIELGIPYSDALADGPVIQHASLIALKQGIYIDQVLSVLEIVSNKLSTPLIIFTYYNPILKRGINTFVEQISSMGVKGLIVPDLPLEETDELIDICNSYNIELVLFVAPTSSIKRIEAISKKSPGCIYLVSSTGVTGVRDNVDTKVMELSNYIKQISNKVIMLGFGISKPKHIEKIAKWNIDGVVVGSAFIKELSALHIDDRINSLSVLCKSLKKATIL</sequence>
<evidence type="ECO:0000256" key="2">
    <source>
        <dbReference type="ARBA" id="ARBA00004229"/>
    </source>
</evidence>
<evidence type="ECO:0000256" key="3">
    <source>
        <dbReference type="ARBA" id="ARBA00004733"/>
    </source>
</evidence>
<evidence type="ECO:0000256" key="12">
    <source>
        <dbReference type="HAMAP-Rule" id="MF_00131"/>
    </source>
</evidence>
<keyword evidence="5" id="KW-0150">Chloroplast</keyword>
<protein>
    <recommendedName>
        <fullName evidence="12">Tryptophan synthase alpha chain</fullName>
        <ecNumber evidence="12">4.2.1.20</ecNumber>
    </recommendedName>
</protein>
<dbReference type="HAMAP" id="MF_00131">
    <property type="entry name" value="Trp_synth_alpha"/>
    <property type="match status" value="1"/>
</dbReference>
<comment type="catalytic activity">
    <reaction evidence="11 12">
        <text>(1S,2R)-1-C-(indol-3-yl)glycerol 3-phosphate + L-serine = D-glyceraldehyde 3-phosphate + L-tryptophan + H2O</text>
        <dbReference type="Rhea" id="RHEA:10532"/>
        <dbReference type="ChEBI" id="CHEBI:15377"/>
        <dbReference type="ChEBI" id="CHEBI:33384"/>
        <dbReference type="ChEBI" id="CHEBI:57912"/>
        <dbReference type="ChEBI" id="CHEBI:58866"/>
        <dbReference type="ChEBI" id="CHEBI:59776"/>
        <dbReference type="EC" id="4.2.1.20"/>
    </reaction>
</comment>
<keyword evidence="10 12" id="KW-0456">Lyase</keyword>
<dbReference type="InterPro" id="IPR013785">
    <property type="entry name" value="Aldolase_TIM"/>
</dbReference>
<gene>
    <name evidence="12 14" type="primary">trpA</name>
</gene>
<dbReference type="SUPFAM" id="SSF51366">
    <property type="entry name" value="Ribulose-phoshate binding barrel"/>
    <property type="match status" value="1"/>
</dbReference>
<keyword evidence="6 12" id="KW-0028">Amino-acid biosynthesis</keyword>
<comment type="pathway">
    <text evidence="3 12">Amino-acid biosynthesis; L-tryptophan biosynthesis; L-tryptophan from chorismate: step 5/5.</text>
</comment>
<dbReference type="EC" id="4.2.1.20" evidence="12"/>
<reference evidence="14" key="2">
    <citation type="submission" date="2019-04" db="EMBL/GenBank/DDBJ databases">
        <authorList>
            <person name="Pasella M."/>
        </authorList>
    </citation>
    <scope>NUCLEOTIDE SEQUENCE</scope>
    <source>
        <strain evidence="14">PD2956</strain>
    </source>
</reference>
<dbReference type="PANTHER" id="PTHR43406:SF1">
    <property type="entry name" value="TRYPTOPHAN SYNTHASE ALPHA CHAIN, CHLOROPLASTIC"/>
    <property type="match status" value="1"/>
</dbReference>
<dbReference type="CDD" id="cd04724">
    <property type="entry name" value="Tryptophan_synthase_alpha"/>
    <property type="match status" value="1"/>
</dbReference>
<dbReference type="UniPathway" id="UPA00035">
    <property type="reaction ID" value="UER00044"/>
</dbReference>
<evidence type="ECO:0000256" key="6">
    <source>
        <dbReference type="ARBA" id="ARBA00022605"/>
    </source>
</evidence>
<organism evidence="14">
    <name type="scientific">Antithamnionella ternifolia</name>
    <dbReference type="NCBI Taxonomy" id="207919"/>
    <lineage>
        <taxon>Eukaryota</taxon>
        <taxon>Rhodophyta</taxon>
        <taxon>Florideophyceae</taxon>
        <taxon>Rhodymeniophycidae</taxon>
        <taxon>Ceramiales</taxon>
        <taxon>Ceramiaceae</taxon>
        <taxon>Antithamnionella</taxon>
    </lineage>
</organism>
<evidence type="ECO:0000256" key="11">
    <source>
        <dbReference type="ARBA" id="ARBA00049047"/>
    </source>
</evidence>
<reference evidence="14" key="1">
    <citation type="journal article" date="2019" name="Mol. Phylogenet. Evol.">
        <title>Morphological evolution and classification of the red algal order Ceramiales inferred using plastid phylogenomics.</title>
        <authorList>
            <person name="Diaz-Tapia P."/>
            <person name="Pasella M.M."/>
            <person name="Verbruggen H."/>
            <person name="Maggs C.A."/>
        </authorList>
    </citation>
    <scope>NUCLEOTIDE SEQUENCE</scope>
    <source>
        <strain evidence="14">PD2956</strain>
    </source>
</reference>
<dbReference type="GO" id="GO:0009507">
    <property type="term" value="C:chloroplast"/>
    <property type="evidence" value="ECO:0007669"/>
    <property type="project" value="UniProtKB-SubCell"/>
</dbReference>
<evidence type="ECO:0000256" key="10">
    <source>
        <dbReference type="ARBA" id="ARBA00023239"/>
    </source>
</evidence>
<evidence type="ECO:0000256" key="7">
    <source>
        <dbReference type="ARBA" id="ARBA00022640"/>
    </source>
</evidence>
<geneLocation type="plastid" evidence="14"/>
<evidence type="ECO:0000256" key="5">
    <source>
        <dbReference type="ARBA" id="ARBA00022528"/>
    </source>
</evidence>
<comment type="similarity">
    <text evidence="12 13">Belongs to the TrpA family.</text>
</comment>
<evidence type="ECO:0000256" key="13">
    <source>
        <dbReference type="RuleBase" id="RU003662"/>
    </source>
</evidence>